<dbReference type="PANTHER" id="PTHR43840:SF15">
    <property type="entry name" value="MITOCHONDRIAL METAL TRANSPORTER 1-RELATED"/>
    <property type="match status" value="1"/>
</dbReference>
<dbReference type="Gene3D" id="3.30.70.1350">
    <property type="entry name" value="Cation efflux protein, cytoplasmic domain"/>
    <property type="match status" value="1"/>
</dbReference>
<evidence type="ECO:0000256" key="3">
    <source>
        <dbReference type="ARBA" id="ARBA00022448"/>
    </source>
</evidence>
<keyword evidence="13" id="KW-1185">Reference proteome</keyword>
<dbReference type="SUPFAM" id="SSF161111">
    <property type="entry name" value="Cation efflux protein transmembrane domain-like"/>
    <property type="match status" value="1"/>
</dbReference>
<organism evidence="12 13">
    <name type="scientific">Bauldia litoralis</name>
    <dbReference type="NCBI Taxonomy" id="665467"/>
    <lineage>
        <taxon>Bacteria</taxon>
        <taxon>Pseudomonadati</taxon>
        <taxon>Pseudomonadota</taxon>
        <taxon>Alphaproteobacteria</taxon>
        <taxon>Hyphomicrobiales</taxon>
        <taxon>Kaistiaceae</taxon>
        <taxon>Bauldia</taxon>
    </lineage>
</organism>
<dbReference type="Proteomes" id="UP000199071">
    <property type="component" value="Unassembled WGS sequence"/>
</dbReference>
<accession>A0A1G6D2T7</accession>
<dbReference type="Pfam" id="PF16916">
    <property type="entry name" value="ZT_dimer"/>
    <property type="match status" value="1"/>
</dbReference>
<comment type="similarity">
    <text evidence="2">Belongs to the cation diffusion facilitator (CDF) transporter (TC 2.A.4) family.</text>
</comment>
<evidence type="ECO:0000256" key="4">
    <source>
        <dbReference type="ARBA" id="ARBA00022475"/>
    </source>
</evidence>
<comment type="subcellular location">
    <subcellularLocation>
        <location evidence="1">Cell membrane</location>
        <topology evidence="1">Multi-pass membrane protein</topology>
    </subcellularLocation>
</comment>
<dbReference type="GO" id="GO:0015086">
    <property type="term" value="F:cadmium ion transmembrane transporter activity"/>
    <property type="evidence" value="ECO:0007669"/>
    <property type="project" value="TreeGrafter"/>
</dbReference>
<gene>
    <name evidence="12" type="ORF">SAMN02982931_02945</name>
</gene>
<dbReference type="GO" id="GO:0006882">
    <property type="term" value="P:intracellular zinc ion homeostasis"/>
    <property type="evidence" value="ECO:0007669"/>
    <property type="project" value="TreeGrafter"/>
</dbReference>
<keyword evidence="4" id="KW-1003">Cell membrane</keyword>
<feature type="transmembrane region" description="Helical" evidence="9">
    <location>
        <begin position="49"/>
        <end position="67"/>
    </location>
</feature>
<evidence type="ECO:0000313" key="13">
    <source>
        <dbReference type="Proteomes" id="UP000199071"/>
    </source>
</evidence>
<dbReference type="NCBIfam" id="TIGR01297">
    <property type="entry name" value="CDF"/>
    <property type="match status" value="1"/>
</dbReference>
<dbReference type="InterPro" id="IPR050291">
    <property type="entry name" value="CDF_Transporter"/>
</dbReference>
<dbReference type="FunFam" id="3.30.70.1350:FF:000002">
    <property type="entry name" value="Ferrous-iron efflux pump FieF"/>
    <property type="match status" value="1"/>
</dbReference>
<dbReference type="GO" id="GO:0015341">
    <property type="term" value="F:zinc efflux antiporter activity"/>
    <property type="evidence" value="ECO:0007669"/>
    <property type="project" value="TreeGrafter"/>
</dbReference>
<dbReference type="InterPro" id="IPR027469">
    <property type="entry name" value="Cation_efflux_TMD_sf"/>
</dbReference>
<evidence type="ECO:0000256" key="2">
    <source>
        <dbReference type="ARBA" id="ARBA00008114"/>
    </source>
</evidence>
<feature type="transmembrane region" description="Helical" evidence="9">
    <location>
        <begin position="161"/>
        <end position="179"/>
    </location>
</feature>
<feature type="domain" description="Cation efflux protein transmembrane" evidence="10">
    <location>
        <begin position="18"/>
        <end position="210"/>
    </location>
</feature>
<evidence type="ECO:0000256" key="6">
    <source>
        <dbReference type="ARBA" id="ARBA00022989"/>
    </source>
</evidence>
<evidence type="ECO:0000313" key="12">
    <source>
        <dbReference type="EMBL" id="SDB39483.1"/>
    </source>
</evidence>
<name>A0A1G6D2T7_9HYPH</name>
<dbReference type="Pfam" id="PF01545">
    <property type="entry name" value="Cation_efflux"/>
    <property type="match status" value="1"/>
</dbReference>
<evidence type="ECO:0000256" key="7">
    <source>
        <dbReference type="ARBA" id="ARBA00023136"/>
    </source>
</evidence>
<evidence type="ECO:0000256" key="9">
    <source>
        <dbReference type="SAM" id="Phobius"/>
    </source>
</evidence>
<reference evidence="12 13" key="1">
    <citation type="submission" date="2016-10" db="EMBL/GenBank/DDBJ databases">
        <authorList>
            <person name="de Groot N.N."/>
        </authorList>
    </citation>
    <scope>NUCLEOTIDE SEQUENCE [LARGE SCALE GENOMIC DNA]</scope>
    <source>
        <strain evidence="12 13">ATCC 35022</strain>
    </source>
</reference>
<feature type="domain" description="Cation efflux protein cytoplasmic" evidence="11">
    <location>
        <begin position="216"/>
        <end position="292"/>
    </location>
</feature>
<dbReference type="PANTHER" id="PTHR43840">
    <property type="entry name" value="MITOCHONDRIAL METAL TRANSPORTER 1-RELATED"/>
    <property type="match status" value="1"/>
</dbReference>
<keyword evidence="3" id="KW-0813">Transport</keyword>
<evidence type="ECO:0000259" key="11">
    <source>
        <dbReference type="Pfam" id="PF16916"/>
    </source>
</evidence>
<dbReference type="EMBL" id="FMXQ01000006">
    <property type="protein sequence ID" value="SDB39483.1"/>
    <property type="molecule type" value="Genomic_DNA"/>
</dbReference>
<dbReference type="AlphaFoldDB" id="A0A1G6D2T7"/>
<dbReference type="InterPro" id="IPR058533">
    <property type="entry name" value="Cation_efflux_TM"/>
</dbReference>
<feature type="transmembrane region" description="Helical" evidence="9">
    <location>
        <begin position="83"/>
        <end position="101"/>
    </location>
</feature>
<dbReference type="GO" id="GO:0015093">
    <property type="term" value="F:ferrous iron transmembrane transporter activity"/>
    <property type="evidence" value="ECO:0007669"/>
    <property type="project" value="TreeGrafter"/>
</dbReference>
<keyword evidence="5 9" id="KW-0812">Transmembrane</keyword>
<keyword evidence="6 9" id="KW-1133">Transmembrane helix</keyword>
<evidence type="ECO:0000256" key="1">
    <source>
        <dbReference type="ARBA" id="ARBA00004651"/>
    </source>
</evidence>
<proteinExistence type="inferred from homology"/>
<sequence length="303" mass="32299">MKGHADLRMQSTGRIAAISVGVGIAVLGLKMIAWLITGSVALYSDALESIVNVAGSVAALAAIAYSARPADANHPYGHHKAEYLSVVLEGVLIIIAALSILREAYFSFLDPRMLEAPVEGLLVNALASAINGAWCWFLITEGRKRRSPALVADGRHLLTDVFTSIGVLAGLILAVATGIPWLDPLLAALVAVNILWSGWRLIRESLGGLMDEAVPAQMLDEIRSIISANAEGAIEAHDVRTRNAGRAMFVDFHLVVPGTMAVSESHAICDRIEKALKTEVPDAMITIHVEPEDKAKHQGVVVV</sequence>
<dbReference type="Gene3D" id="1.20.1510.10">
    <property type="entry name" value="Cation efflux protein transmembrane domain"/>
    <property type="match status" value="1"/>
</dbReference>
<dbReference type="InterPro" id="IPR036837">
    <property type="entry name" value="Cation_efflux_CTD_sf"/>
</dbReference>
<dbReference type="InterPro" id="IPR027470">
    <property type="entry name" value="Cation_efflux_CTD"/>
</dbReference>
<feature type="transmembrane region" description="Helical" evidence="9">
    <location>
        <begin position="121"/>
        <end position="140"/>
    </location>
</feature>
<protein>
    <recommendedName>
        <fullName evidence="8">Protein p34</fullName>
    </recommendedName>
</protein>
<evidence type="ECO:0000256" key="8">
    <source>
        <dbReference type="ARBA" id="ARBA00068882"/>
    </source>
</evidence>
<feature type="transmembrane region" description="Helical" evidence="9">
    <location>
        <begin position="12"/>
        <end position="37"/>
    </location>
</feature>
<keyword evidence="7 9" id="KW-0472">Membrane</keyword>
<dbReference type="SUPFAM" id="SSF160240">
    <property type="entry name" value="Cation efflux protein cytoplasmic domain-like"/>
    <property type="match status" value="1"/>
</dbReference>
<evidence type="ECO:0000256" key="5">
    <source>
        <dbReference type="ARBA" id="ARBA00022692"/>
    </source>
</evidence>
<dbReference type="InterPro" id="IPR002524">
    <property type="entry name" value="Cation_efflux"/>
</dbReference>
<dbReference type="STRING" id="665467.SAMN02982931_02945"/>
<evidence type="ECO:0000259" key="10">
    <source>
        <dbReference type="Pfam" id="PF01545"/>
    </source>
</evidence>
<dbReference type="GO" id="GO:0005886">
    <property type="term" value="C:plasma membrane"/>
    <property type="evidence" value="ECO:0007669"/>
    <property type="project" value="UniProtKB-SubCell"/>
</dbReference>